<dbReference type="EMBL" id="JAUDUY010000003">
    <property type="protein sequence ID" value="MDM9631485.1"/>
    <property type="molecule type" value="Genomic_DNA"/>
</dbReference>
<accession>A0ABT7WEY7</accession>
<evidence type="ECO:0000256" key="1">
    <source>
        <dbReference type="SAM" id="Phobius"/>
    </source>
</evidence>
<comment type="caution">
    <text evidence="2">The sequence shown here is derived from an EMBL/GenBank/DDBJ whole genome shotgun (WGS) entry which is preliminary data.</text>
</comment>
<keyword evidence="1" id="KW-0472">Membrane</keyword>
<protein>
    <submittedName>
        <fullName evidence="2">DUF6090 family protein</fullName>
    </submittedName>
</protein>
<dbReference type="InterPro" id="IPR045749">
    <property type="entry name" value="DUF6090"/>
</dbReference>
<evidence type="ECO:0000313" key="3">
    <source>
        <dbReference type="Proteomes" id="UP001174839"/>
    </source>
</evidence>
<name>A0ABT7WEY7_9FLAO</name>
<dbReference type="Proteomes" id="UP001174839">
    <property type="component" value="Unassembled WGS sequence"/>
</dbReference>
<organism evidence="2 3">
    <name type="scientific">Robiginitalea aurantiaca</name>
    <dbReference type="NCBI Taxonomy" id="3056915"/>
    <lineage>
        <taxon>Bacteria</taxon>
        <taxon>Pseudomonadati</taxon>
        <taxon>Bacteroidota</taxon>
        <taxon>Flavobacteriia</taxon>
        <taxon>Flavobacteriales</taxon>
        <taxon>Flavobacteriaceae</taxon>
        <taxon>Robiginitalea</taxon>
    </lineage>
</organism>
<evidence type="ECO:0000313" key="2">
    <source>
        <dbReference type="EMBL" id="MDM9631485.1"/>
    </source>
</evidence>
<sequence>MIKFFRRIRQNLLMENKTGKYFKYAIGEIVLVVIGILIALSINNWNEERKERKKEINYLENLKIDLQHEILNSEQYAEYHFKKVQACAKLINGDAPKNIKDAQVYTDTYEVVFRWKDFVPNNNTFKELLSSGNLSLIKNDSIKNGLLELENNYASIAGNEYHMRREFEEYLYDPHVKNISAIEFFDTTTPTDGLLIRLKAQDIPESRRDKVISDAAWQHNNQTFTNGLKLAMMNNTGLGRKHMDQVAFIHELIQLIDVEINK</sequence>
<gene>
    <name evidence="2" type="ORF">QU605_08380</name>
</gene>
<keyword evidence="3" id="KW-1185">Reference proteome</keyword>
<proteinExistence type="predicted"/>
<keyword evidence="1" id="KW-0812">Transmembrane</keyword>
<reference evidence="2" key="1">
    <citation type="submission" date="2023-06" db="EMBL/GenBank/DDBJ databases">
        <title>Robiginitalea aurantiacus sp. nov. and Algoriphagus sediminis sp. nov., isolated from coastal sediment.</title>
        <authorList>
            <person name="Zhou Z.Y."/>
            <person name="An J."/>
            <person name="Jia Y.W."/>
            <person name="Du Z.J."/>
        </authorList>
    </citation>
    <scope>NUCLEOTIDE SEQUENCE</scope>
    <source>
        <strain evidence="2">M39</strain>
    </source>
</reference>
<feature type="transmembrane region" description="Helical" evidence="1">
    <location>
        <begin position="21"/>
        <end position="42"/>
    </location>
</feature>
<dbReference type="RefSeq" id="WP_289724840.1">
    <property type="nucleotide sequence ID" value="NZ_JAUDUY010000003.1"/>
</dbReference>
<dbReference type="Pfam" id="PF19578">
    <property type="entry name" value="DUF6090"/>
    <property type="match status" value="1"/>
</dbReference>
<keyword evidence="1" id="KW-1133">Transmembrane helix</keyword>